<feature type="region of interest" description="Disordered" evidence="1">
    <location>
        <begin position="1"/>
        <end position="21"/>
    </location>
</feature>
<dbReference type="PANTHER" id="PTHR43235">
    <property type="entry name" value="GLUTAMINE AMIDOTRANSFERASE PB2B2.05-RELATED"/>
    <property type="match status" value="1"/>
</dbReference>
<evidence type="ECO:0008006" key="4">
    <source>
        <dbReference type="Google" id="ProtNLM"/>
    </source>
</evidence>
<dbReference type="EMBL" id="BMQA01000072">
    <property type="protein sequence ID" value="GGJ62561.1"/>
    <property type="molecule type" value="Genomic_DNA"/>
</dbReference>
<protein>
    <recommendedName>
        <fullName evidence="4">Glutamine amidotransferase</fullName>
    </recommendedName>
</protein>
<accession>A0A917P5G1</accession>
<dbReference type="AlphaFoldDB" id="A0A917P5G1"/>
<proteinExistence type="predicted"/>
<dbReference type="GO" id="GO:0033969">
    <property type="term" value="F:gamma-glutamyl-gamma-aminobutyrate hydrolase activity"/>
    <property type="evidence" value="ECO:0007669"/>
    <property type="project" value="TreeGrafter"/>
</dbReference>
<dbReference type="Proteomes" id="UP000657574">
    <property type="component" value="Unassembled WGS sequence"/>
</dbReference>
<dbReference type="Pfam" id="PF07722">
    <property type="entry name" value="Peptidase_C26"/>
    <property type="match status" value="1"/>
</dbReference>
<evidence type="ECO:0000313" key="2">
    <source>
        <dbReference type="EMBL" id="GGJ62561.1"/>
    </source>
</evidence>
<dbReference type="PANTHER" id="PTHR43235:SF1">
    <property type="entry name" value="GLUTAMINE AMIDOTRANSFERASE PB2B2.05-RELATED"/>
    <property type="match status" value="1"/>
</dbReference>
<sequence>MSDSPVVHRHEVEPDGAPPADGPRIAVLVSLNFPDLTEPVAELVRRFTRTALTTLHALGARYELVDTSADRLGDPAATAGYEGVLLLGGGDVDGELYGADGPVPNSYGVDRRADDHCIAAVRAVAAAKRPVLGICRGSQLVNIAFGGTLVPDLEDYRLHRGGPGQPLFLDEKVTVTEGSRLATLTGAGRLTVRSGHHQAVSAVGDGLVAVAHAEDGVIEAVEHQERWVVGVQWHPEDPDGSDHHRMRLFSGFLAACDR</sequence>
<keyword evidence="3" id="KW-1185">Reference proteome</keyword>
<dbReference type="PROSITE" id="PS51273">
    <property type="entry name" value="GATASE_TYPE_1"/>
    <property type="match status" value="1"/>
</dbReference>
<evidence type="ECO:0000313" key="3">
    <source>
        <dbReference type="Proteomes" id="UP000657574"/>
    </source>
</evidence>
<feature type="compositionally biased region" description="Basic and acidic residues" evidence="1">
    <location>
        <begin position="1"/>
        <end position="13"/>
    </location>
</feature>
<dbReference type="GO" id="GO:0005829">
    <property type="term" value="C:cytosol"/>
    <property type="evidence" value="ECO:0007669"/>
    <property type="project" value="TreeGrafter"/>
</dbReference>
<dbReference type="InterPro" id="IPR044668">
    <property type="entry name" value="PuuD-like"/>
</dbReference>
<organism evidence="2 3">
    <name type="scientific">Streptomyces brasiliensis</name>
    <dbReference type="NCBI Taxonomy" id="1954"/>
    <lineage>
        <taxon>Bacteria</taxon>
        <taxon>Bacillati</taxon>
        <taxon>Actinomycetota</taxon>
        <taxon>Actinomycetes</taxon>
        <taxon>Kitasatosporales</taxon>
        <taxon>Streptomycetaceae</taxon>
        <taxon>Streptomyces</taxon>
    </lineage>
</organism>
<dbReference type="Gene3D" id="3.40.50.880">
    <property type="match status" value="1"/>
</dbReference>
<comment type="caution">
    <text evidence="2">The sequence shown here is derived from an EMBL/GenBank/DDBJ whole genome shotgun (WGS) entry which is preliminary data.</text>
</comment>
<dbReference type="SUPFAM" id="SSF52317">
    <property type="entry name" value="Class I glutamine amidotransferase-like"/>
    <property type="match status" value="1"/>
</dbReference>
<gene>
    <name evidence="2" type="ORF">GCM10010121_086470</name>
</gene>
<dbReference type="GO" id="GO:0006598">
    <property type="term" value="P:polyamine catabolic process"/>
    <property type="evidence" value="ECO:0007669"/>
    <property type="project" value="TreeGrafter"/>
</dbReference>
<reference evidence="2" key="2">
    <citation type="submission" date="2020-09" db="EMBL/GenBank/DDBJ databases">
        <authorList>
            <person name="Sun Q."/>
            <person name="Ohkuma M."/>
        </authorList>
    </citation>
    <scope>NUCLEOTIDE SEQUENCE</scope>
    <source>
        <strain evidence="2">JCM 3086</strain>
    </source>
</reference>
<dbReference type="InterPro" id="IPR011697">
    <property type="entry name" value="Peptidase_C26"/>
</dbReference>
<name>A0A917P5G1_9ACTN</name>
<reference evidence="2" key="1">
    <citation type="journal article" date="2014" name="Int. J. Syst. Evol. Microbiol.">
        <title>Complete genome sequence of Corynebacterium casei LMG S-19264T (=DSM 44701T), isolated from a smear-ripened cheese.</title>
        <authorList>
            <consortium name="US DOE Joint Genome Institute (JGI-PGF)"/>
            <person name="Walter F."/>
            <person name="Albersmeier A."/>
            <person name="Kalinowski J."/>
            <person name="Ruckert C."/>
        </authorList>
    </citation>
    <scope>NUCLEOTIDE SEQUENCE</scope>
    <source>
        <strain evidence="2">JCM 3086</strain>
    </source>
</reference>
<dbReference type="RefSeq" id="WP_189316809.1">
    <property type="nucleotide sequence ID" value="NZ_BMQA01000072.1"/>
</dbReference>
<evidence type="ECO:0000256" key="1">
    <source>
        <dbReference type="SAM" id="MobiDB-lite"/>
    </source>
</evidence>
<dbReference type="InterPro" id="IPR029062">
    <property type="entry name" value="Class_I_gatase-like"/>
</dbReference>